<comment type="caution">
    <text evidence="9">The sequence shown here is derived from an EMBL/GenBank/DDBJ whole genome shotgun (WGS) entry which is preliminary data.</text>
</comment>
<dbReference type="Gene3D" id="3.30.70.1450">
    <property type="entry name" value="Regulator of K+ conductance, C-terminal domain"/>
    <property type="match status" value="2"/>
</dbReference>
<dbReference type="Proteomes" id="UP000642920">
    <property type="component" value="Unassembled WGS sequence"/>
</dbReference>
<feature type="transmembrane region" description="Helical" evidence="7">
    <location>
        <begin position="575"/>
        <end position="595"/>
    </location>
</feature>
<evidence type="ECO:0000256" key="6">
    <source>
        <dbReference type="ARBA" id="ARBA00023136"/>
    </source>
</evidence>
<accession>A0A937DGI0</accession>
<dbReference type="AlphaFoldDB" id="A0A937DGI0"/>
<sequence length="598" mass="65460">MDYQLIITIAVIICAMVLFATELLSIDLVALCVMVVWVAAGILSPEESFAGFSNSATLTVAAMFILSDALLRSGIIQVIAPITTRLFSKSFGAAVFGMSIGTSSISAFINNTPVVATLIPIVSKSAKKLQMEPNKFLIPLSYGAILGGSCTLLGTSTNLLVAGIAANNEATQINLFTMTPIGLVFVVVGLFYLIFISKYLLPKKSKRKTLEDDNSIKTFFTEVQINKLSEDKKGATIQELFEEKDLKVEVKRLKRGDEIENNPSPSKILQEKDVLLISGAMDKVRQVIEDNDLSIRSNINEKSFPEEGTKMVEVIIMPRTQLVGKKLKNVNFLKNYQARVLAIRQRGKRKFSNLENLRLKIGDVLLLQTNENGYELLKNDEKNPNAPFLSVRETAVEIPQKKNLYLTCSVVLGVILLASLNILPIVIAAWAGVAILVIFRILSMTDTYQAIDWKVIFLLAGSLSFGAAMKSSGLTQIIAEYLMSFLKDTGGQMMIIATLYLITMVFTEIMSNNAAAALLAPVVIALAQIMGLNTTPLLITVMMAGSASFMTPIGYQTNTMVYSAGNYKFTDFFKVGAPLSLLLWITASILIPIIYPLH</sequence>
<evidence type="ECO:0000256" key="3">
    <source>
        <dbReference type="ARBA" id="ARBA00022692"/>
    </source>
</evidence>
<reference evidence="9" key="1">
    <citation type="submission" date="2021-01" db="EMBL/GenBank/DDBJ databases">
        <title>Marivirga sp. nov., isolated from intertidal surface sediments.</title>
        <authorList>
            <person name="Zhang M."/>
        </authorList>
    </citation>
    <scope>NUCLEOTIDE SEQUENCE</scope>
    <source>
        <strain evidence="9">SM1354</strain>
    </source>
</reference>
<evidence type="ECO:0000256" key="4">
    <source>
        <dbReference type="ARBA" id="ARBA00022737"/>
    </source>
</evidence>
<dbReference type="RefSeq" id="WP_201918729.1">
    <property type="nucleotide sequence ID" value="NZ_JAERQG010000001.1"/>
</dbReference>
<keyword evidence="10" id="KW-1185">Reference proteome</keyword>
<dbReference type="InterPro" id="IPR036721">
    <property type="entry name" value="RCK_C_sf"/>
</dbReference>
<dbReference type="InterPro" id="IPR004680">
    <property type="entry name" value="Cit_transptr-like_dom"/>
</dbReference>
<keyword evidence="2" id="KW-0813">Transport</keyword>
<dbReference type="PANTHER" id="PTHR43652">
    <property type="entry name" value="BASIC AMINO ACID ANTIPORTER YFCC-RELATED"/>
    <property type="match status" value="1"/>
</dbReference>
<dbReference type="SUPFAM" id="SSF116726">
    <property type="entry name" value="TrkA C-terminal domain-like"/>
    <property type="match status" value="2"/>
</dbReference>
<feature type="transmembrane region" description="Helical" evidence="7">
    <location>
        <begin position="403"/>
        <end position="419"/>
    </location>
</feature>
<dbReference type="GO" id="GO:0006813">
    <property type="term" value="P:potassium ion transport"/>
    <property type="evidence" value="ECO:0007669"/>
    <property type="project" value="InterPro"/>
</dbReference>
<evidence type="ECO:0000256" key="5">
    <source>
        <dbReference type="ARBA" id="ARBA00022989"/>
    </source>
</evidence>
<feature type="transmembrane region" description="Helical" evidence="7">
    <location>
        <begin position="178"/>
        <end position="201"/>
    </location>
</feature>
<dbReference type="GO" id="GO:0008324">
    <property type="term" value="F:monoatomic cation transmembrane transporter activity"/>
    <property type="evidence" value="ECO:0007669"/>
    <property type="project" value="InterPro"/>
</dbReference>
<evidence type="ECO:0000259" key="8">
    <source>
        <dbReference type="PROSITE" id="PS51202"/>
    </source>
</evidence>
<dbReference type="InterPro" id="IPR051679">
    <property type="entry name" value="DASS-Related_Transporters"/>
</dbReference>
<feature type="transmembrane region" description="Helical" evidence="7">
    <location>
        <begin position="455"/>
        <end position="478"/>
    </location>
</feature>
<evidence type="ECO:0000313" key="10">
    <source>
        <dbReference type="Proteomes" id="UP000642920"/>
    </source>
</evidence>
<keyword evidence="4" id="KW-0677">Repeat</keyword>
<keyword evidence="5 7" id="KW-1133">Transmembrane helix</keyword>
<dbReference type="PROSITE" id="PS51202">
    <property type="entry name" value="RCK_C"/>
    <property type="match status" value="2"/>
</dbReference>
<name>A0A937DGI0_9BACT</name>
<feature type="domain" description="RCK C-terminal" evidence="8">
    <location>
        <begin position="299"/>
        <end position="383"/>
    </location>
</feature>
<dbReference type="Pfam" id="PF03600">
    <property type="entry name" value="CitMHS"/>
    <property type="match status" value="1"/>
</dbReference>
<dbReference type="PANTHER" id="PTHR43652:SF2">
    <property type="entry name" value="BASIC AMINO ACID ANTIPORTER YFCC-RELATED"/>
    <property type="match status" value="1"/>
</dbReference>
<gene>
    <name evidence="9" type="ORF">JKP34_06065</name>
</gene>
<feature type="transmembrane region" description="Helical" evidence="7">
    <location>
        <begin position="51"/>
        <end position="71"/>
    </location>
</feature>
<feature type="domain" description="RCK C-terminal" evidence="8">
    <location>
        <begin position="208"/>
        <end position="293"/>
    </location>
</feature>
<feature type="transmembrane region" description="Helical" evidence="7">
    <location>
        <begin position="140"/>
        <end position="166"/>
    </location>
</feature>
<feature type="transmembrane region" description="Helical" evidence="7">
    <location>
        <begin position="425"/>
        <end position="443"/>
    </location>
</feature>
<dbReference type="Pfam" id="PF02080">
    <property type="entry name" value="TrkA_C"/>
    <property type="match status" value="1"/>
</dbReference>
<organism evidence="9 10">
    <name type="scientific">Marivirga atlantica</name>
    <dbReference type="NCBI Taxonomy" id="1548457"/>
    <lineage>
        <taxon>Bacteria</taxon>
        <taxon>Pseudomonadati</taxon>
        <taxon>Bacteroidota</taxon>
        <taxon>Cytophagia</taxon>
        <taxon>Cytophagales</taxon>
        <taxon>Marivirgaceae</taxon>
        <taxon>Marivirga</taxon>
    </lineage>
</organism>
<feature type="transmembrane region" description="Helical" evidence="7">
    <location>
        <begin position="91"/>
        <end position="119"/>
    </location>
</feature>
<protein>
    <submittedName>
        <fullName evidence="9">SLC13 family permease</fullName>
    </submittedName>
</protein>
<dbReference type="EMBL" id="JAERQG010000001">
    <property type="protein sequence ID" value="MBL0764808.1"/>
    <property type="molecule type" value="Genomic_DNA"/>
</dbReference>
<comment type="subcellular location">
    <subcellularLocation>
        <location evidence="1">Membrane</location>
        <topology evidence="1">Multi-pass membrane protein</topology>
    </subcellularLocation>
</comment>
<proteinExistence type="predicted"/>
<keyword evidence="3 7" id="KW-0812">Transmembrane</keyword>
<feature type="transmembrane region" description="Helical" evidence="7">
    <location>
        <begin position="490"/>
        <end position="507"/>
    </location>
</feature>
<dbReference type="GO" id="GO:0005886">
    <property type="term" value="C:plasma membrane"/>
    <property type="evidence" value="ECO:0007669"/>
    <property type="project" value="TreeGrafter"/>
</dbReference>
<keyword evidence="6 7" id="KW-0472">Membrane</keyword>
<evidence type="ECO:0000256" key="2">
    <source>
        <dbReference type="ARBA" id="ARBA00022448"/>
    </source>
</evidence>
<evidence type="ECO:0000256" key="7">
    <source>
        <dbReference type="SAM" id="Phobius"/>
    </source>
</evidence>
<feature type="transmembrane region" description="Helical" evidence="7">
    <location>
        <begin position="6"/>
        <end position="39"/>
    </location>
</feature>
<evidence type="ECO:0000256" key="1">
    <source>
        <dbReference type="ARBA" id="ARBA00004141"/>
    </source>
</evidence>
<evidence type="ECO:0000313" key="9">
    <source>
        <dbReference type="EMBL" id="MBL0764808.1"/>
    </source>
</evidence>
<dbReference type="InterPro" id="IPR006037">
    <property type="entry name" value="RCK_C"/>
</dbReference>